<accession>A0AAN6MQV5</accession>
<dbReference type="GO" id="GO:0005737">
    <property type="term" value="C:cytoplasm"/>
    <property type="evidence" value="ECO:0007669"/>
    <property type="project" value="TreeGrafter"/>
</dbReference>
<dbReference type="GO" id="GO:0000245">
    <property type="term" value="P:spliceosomal complex assembly"/>
    <property type="evidence" value="ECO:0007669"/>
    <property type="project" value="TreeGrafter"/>
</dbReference>
<dbReference type="Proteomes" id="UP001303889">
    <property type="component" value="Unassembled WGS sequence"/>
</dbReference>
<evidence type="ECO:0000256" key="7">
    <source>
        <dbReference type="ARBA" id="ARBA00047899"/>
    </source>
</evidence>
<dbReference type="EMBL" id="MU855402">
    <property type="protein sequence ID" value="KAK3904347.1"/>
    <property type="molecule type" value="Genomic_DNA"/>
</dbReference>
<dbReference type="Gene3D" id="1.10.510.10">
    <property type="entry name" value="Transferase(Phosphotransferase) domain 1"/>
    <property type="match status" value="2"/>
</dbReference>
<dbReference type="GO" id="GO:0004674">
    <property type="term" value="F:protein serine/threonine kinase activity"/>
    <property type="evidence" value="ECO:0007669"/>
    <property type="project" value="UniProtKB-KW"/>
</dbReference>
<dbReference type="GO" id="GO:0005634">
    <property type="term" value="C:nucleus"/>
    <property type="evidence" value="ECO:0007669"/>
    <property type="project" value="TreeGrafter"/>
</dbReference>
<comment type="catalytic activity">
    <reaction evidence="7">
        <text>L-threonyl-[protein] + ATP = O-phospho-L-threonyl-[protein] + ADP + H(+)</text>
        <dbReference type="Rhea" id="RHEA:46608"/>
        <dbReference type="Rhea" id="RHEA-COMP:11060"/>
        <dbReference type="Rhea" id="RHEA-COMP:11605"/>
        <dbReference type="ChEBI" id="CHEBI:15378"/>
        <dbReference type="ChEBI" id="CHEBI:30013"/>
        <dbReference type="ChEBI" id="CHEBI:30616"/>
        <dbReference type="ChEBI" id="CHEBI:61977"/>
        <dbReference type="ChEBI" id="CHEBI:456216"/>
        <dbReference type="EC" id="2.7.11.1"/>
    </reaction>
</comment>
<evidence type="ECO:0000256" key="2">
    <source>
        <dbReference type="ARBA" id="ARBA00022527"/>
    </source>
</evidence>
<dbReference type="PANTHER" id="PTHR47634:SF9">
    <property type="entry name" value="PROTEIN KINASE DOMAIN-CONTAINING PROTEIN-RELATED"/>
    <property type="match status" value="1"/>
</dbReference>
<dbReference type="InterPro" id="IPR000719">
    <property type="entry name" value="Prot_kinase_dom"/>
</dbReference>
<dbReference type="PANTHER" id="PTHR47634">
    <property type="entry name" value="PROTEIN KINASE DOMAIN-CONTAINING PROTEIN-RELATED"/>
    <property type="match status" value="1"/>
</dbReference>
<comment type="caution">
    <text evidence="10">The sequence shown here is derived from an EMBL/GenBank/DDBJ whole genome shotgun (WGS) entry which is preliminary data.</text>
</comment>
<evidence type="ECO:0000256" key="3">
    <source>
        <dbReference type="ARBA" id="ARBA00022679"/>
    </source>
</evidence>
<organism evidence="10 11">
    <name type="scientific">Staphylotrichum tortipilum</name>
    <dbReference type="NCBI Taxonomy" id="2831512"/>
    <lineage>
        <taxon>Eukaryota</taxon>
        <taxon>Fungi</taxon>
        <taxon>Dikarya</taxon>
        <taxon>Ascomycota</taxon>
        <taxon>Pezizomycotina</taxon>
        <taxon>Sordariomycetes</taxon>
        <taxon>Sordariomycetidae</taxon>
        <taxon>Sordariales</taxon>
        <taxon>Chaetomiaceae</taxon>
        <taxon>Staphylotrichum</taxon>
    </lineage>
</organism>
<dbReference type="SMART" id="SM00220">
    <property type="entry name" value="S_TKc"/>
    <property type="match status" value="1"/>
</dbReference>
<gene>
    <name evidence="10" type="ORF">C8A05DRAFT_42574</name>
</gene>
<evidence type="ECO:0000313" key="10">
    <source>
        <dbReference type="EMBL" id="KAK3904347.1"/>
    </source>
</evidence>
<dbReference type="InterPro" id="IPR011009">
    <property type="entry name" value="Kinase-like_dom_sf"/>
</dbReference>
<keyword evidence="4" id="KW-0547">Nucleotide-binding</keyword>
<evidence type="ECO:0000256" key="8">
    <source>
        <dbReference type="ARBA" id="ARBA00048679"/>
    </source>
</evidence>
<protein>
    <recommendedName>
        <fullName evidence="1">non-specific serine/threonine protein kinase</fullName>
        <ecNumber evidence="1">2.7.11.1</ecNumber>
    </recommendedName>
</protein>
<proteinExistence type="predicted"/>
<evidence type="ECO:0000256" key="5">
    <source>
        <dbReference type="ARBA" id="ARBA00022777"/>
    </source>
</evidence>
<dbReference type="InterPro" id="IPR051334">
    <property type="entry name" value="SRPK"/>
</dbReference>
<evidence type="ECO:0000256" key="6">
    <source>
        <dbReference type="ARBA" id="ARBA00022840"/>
    </source>
</evidence>
<feature type="domain" description="Protein kinase" evidence="9">
    <location>
        <begin position="1"/>
        <end position="277"/>
    </location>
</feature>
<dbReference type="PROSITE" id="PS50011">
    <property type="entry name" value="PROTEIN_KINASE_DOM"/>
    <property type="match status" value="1"/>
</dbReference>
<keyword evidence="2" id="KW-0723">Serine/threonine-protein kinase</keyword>
<keyword evidence="11" id="KW-1185">Reference proteome</keyword>
<comment type="catalytic activity">
    <reaction evidence="8">
        <text>L-seryl-[protein] + ATP = O-phospho-L-seryl-[protein] + ADP + H(+)</text>
        <dbReference type="Rhea" id="RHEA:17989"/>
        <dbReference type="Rhea" id="RHEA-COMP:9863"/>
        <dbReference type="Rhea" id="RHEA-COMP:11604"/>
        <dbReference type="ChEBI" id="CHEBI:15378"/>
        <dbReference type="ChEBI" id="CHEBI:29999"/>
        <dbReference type="ChEBI" id="CHEBI:30616"/>
        <dbReference type="ChEBI" id="CHEBI:83421"/>
        <dbReference type="ChEBI" id="CHEBI:456216"/>
        <dbReference type="EC" id="2.7.11.1"/>
    </reaction>
</comment>
<sequence length="301" mass="34240">MVSFDSSPDTTVYLPNVEVETLERYTVGGYHPTVIGDTFHGRYEVAHKLGFDQQSQKYVAFNERKILRLLSNNPNSHPGRRFVPRLLDEFAIDGPNGRHLCLVQDVNACSVTISKEWSSNNMFPVETARSIAPQLITGASYLHSRGVGSVIPSHPFAADIWTLGVSLYEPLGERVLFETFSCDRDDILADIINTLGLPPQRWWDAWANRGISRIYTPAWRPLEQGIWDMGRGETPETCERDVEGGEPKELLALFRGMLAWEPEERWTAEEVVRSEYMVKWARPAWKRQIKRQGGVCKCEAD</sequence>
<evidence type="ECO:0000313" key="11">
    <source>
        <dbReference type="Proteomes" id="UP001303889"/>
    </source>
</evidence>
<dbReference type="SUPFAM" id="SSF56112">
    <property type="entry name" value="Protein kinase-like (PK-like)"/>
    <property type="match status" value="1"/>
</dbReference>
<keyword evidence="6" id="KW-0067">ATP-binding</keyword>
<reference evidence="10" key="1">
    <citation type="journal article" date="2023" name="Mol. Phylogenet. Evol.">
        <title>Genome-scale phylogeny and comparative genomics of the fungal order Sordariales.</title>
        <authorList>
            <person name="Hensen N."/>
            <person name="Bonometti L."/>
            <person name="Westerberg I."/>
            <person name="Brannstrom I.O."/>
            <person name="Guillou S."/>
            <person name="Cros-Aarteil S."/>
            <person name="Calhoun S."/>
            <person name="Haridas S."/>
            <person name="Kuo A."/>
            <person name="Mondo S."/>
            <person name="Pangilinan J."/>
            <person name="Riley R."/>
            <person name="LaButti K."/>
            <person name="Andreopoulos B."/>
            <person name="Lipzen A."/>
            <person name="Chen C."/>
            <person name="Yan M."/>
            <person name="Daum C."/>
            <person name="Ng V."/>
            <person name="Clum A."/>
            <person name="Steindorff A."/>
            <person name="Ohm R.A."/>
            <person name="Martin F."/>
            <person name="Silar P."/>
            <person name="Natvig D.O."/>
            <person name="Lalanne C."/>
            <person name="Gautier V."/>
            <person name="Ament-Velasquez S.L."/>
            <person name="Kruys A."/>
            <person name="Hutchinson M.I."/>
            <person name="Powell A.J."/>
            <person name="Barry K."/>
            <person name="Miller A.N."/>
            <person name="Grigoriev I.V."/>
            <person name="Debuchy R."/>
            <person name="Gladieux P."/>
            <person name="Hiltunen Thoren M."/>
            <person name="Johannesson H."/>
        </authorList>
    </citation>
    <scope>NUCLEOTIDE SEQUENCE</scope>
    <source>
        <strain evidence="10">CBS 103.79</strain>
    </source>
</reference>
<reference evidence="10" key="2">
    <citation type="submission" date="2023-05" db="EMBL/GenBank/DDBJ databases">
        <authorList>
            <consortium name="Lawrence Berkeley National Laboratory"/>
            <person name="Steindorff A."/>
            <person name="Hensen N."/>
            <person name="Bonometti L."/>
            <person name="Westerberg I."/>
            <person name="Brannstrom I.O."/>
            <person name="Guillou S."/>
            <person name="Cros-Aarteil S."/>
            <person name="Calhoun S."/>
            <person name="Haridas S."/>
            <person name="Kuo A."/>
            <person name="Mondo S."/>
            <person name="Pangilinan J."/>
            <person name="Riley R."/>
            <person name="Labutti K."/>
            <person name="Andreopoulos B."/>
            <person name="Lipzen A."/>
            <person name="Chen C."/>
            <person name="Yanf M."/>
            <person name="Daum C."/>
            <person name="Ng V."/>
            <person name="Clum A."/>
            <person name="Ohm R."/>
            <person name="Martin F."/>
            <person name="Silar P."/>
            <person name="Natvig D."/>
            <person name="Lalanne C."/>
            <person name="Gautier V."/>
            <person name="Ament-Velasquez S.L."/>
            <person name="Kruys A."/>
            <person name="Hutchinson M.I."/>
            <person name="Powell A.J."/>
            <person name="Barry K."/>
            <person name="Miller A.N."/>
            <person name="Grigoriev I.V."/>
            <person name="Debuchy R."/>
            <person name="Gladieux P."/>
            <person name="Thoren M.H."/>
            <person name="Johannesson H."/>
        </authorList>
    </citation>
    <scope>NUCLEOTIDE SEQUENCE</scope>
    <source>
        <strain evidence="10">CBS 103.79</strain>
    </source>
</reference>
<keyword evidence="3" id="KW-0808">Transferase</keyword>
<dbReference type="AlphaFoldDB" id="A0AAN6MQV5"/>
<dbReference type="EC" id="2.7.11.1" evidence="1"/>
<dbReference type="Gene3D" id="3.30.200.20">
    <property type="entry name" value="Phosphorylase Kinase, domain 1"/>
    <property type="match status" value="1"/>
</dbReference>
<name>A0AAN6MQV5_9PEZI</name>
<keyword evidence="5 10" id="KW-0418">Kinase</keyword>
<evidence type="ECO:0000259" key="9">
    <source>
        <dbReference type="PROSITE" id="PS50011"/>
    </source>
</evidence>
<dbReference type="GO" id="GO:0050684">
    <property type="term" value="P:regulation of mRNA processing"/>
    <property type="evidence" value="ECO:0007669"/>
    <property type="project" value="TreeGrafter"/>
</dbReference>
<evidence type="ECO:0000256" key="1">
    <source>
        <dbReference type="ARBA" id="ARBA00012513"/>
    </source>
</evidence>
<dbReference type="GO" id="GO:0005524">
    <property type="term" value="F:ATP binding"/>
    <property type="evidence" value="ECO:0007669"/>
    <property type="project" value="UniProtKB-KW"/>
</dbReference>
<evidence type="ECO:0000256" key="4">
    <source>
        <dbReference type="ARBA" id="ARBA00022741"/>
    </source>
</evidence>